<evidence type="ECO:0000256" key="5">
    <source>
        <dbReference type="ARBA" id="ARBA00022801"/>
    </source>
</evidence>
<dbReference type="FunFam" id="1.20.1270.10:FF:000014">
    <property type="entry name" value="Heat shock protein 70"/>
    <property type="match status" value="1"/>
</dbReference>
<keyword evidence="6 9" id="KW-0067">ATP-binding</keyword>
<dbReference type="InterPro" id="IPR013126">
    <property type="entry name" value="Hsp_70_fam"/>
</dbReference>
<dbReference type="InterPro" id="IPR029047">
    <property type="entry name" value="HSP70_peptide-bd_sf"/>
</dbReference>
<dbReference type="Gene3D" id="3.30.420.40">
    <property type="match status" value="2"/>
</dbReference>
<dbReference type="Gene3D" id="3.30.30.30">
    <property type="match status" value="1"/>
</dbReference>
<protein>
    <recommendedName>
        <fullName evidence="2">non-chaperonin molecular chaperone ATPase</fullName>
        <ecNumber evidence="2">3.6.4.10</ecNumber>
    </recommendedName>
</protein>
<name>A0AAE1C2J8_9PEZI</name>
<comment type="similarity">
    <text evidence="9">Belongs to the heat shock protein 70 family.</text>
</comment>
<dbReference type="GO" id="GO:0005524">
    <property type="term" value="F:ATP binding"/>
    <property type="evidence" value="ECO:0007669"/>
    <property type="project" value="UniProtKB-KW"/>
</dbReference>
<dbReference type="Pfam" id="PF00012">
    <property type="entry name" value="HSP70"/>
    <property type="match status" value="1"/>
</dbReference>
<evidence type="ECO:0000256" key="8">
    <source>
        <dbReference type="ARBA" id="ARBA00048056"/>
    </source>
</evidence>
<dbReference type="SUPFAM" id="SSF53067">
    <property type="entry name" value="Actin-like ATPase domain"/>
    <property type="match status" value="2"/>
</dbReference>
<dbReference type="Gene3D" id="2.60.34.10">
    <property type="entry name" value="Substrate Binding Domain Of DNAk, Chain A, domain 1"/>
    <property type="match status" value="1"/>
</dbReference>
<dbReference type="PANTHER" id="PTHR19375">
    <property type="entry name" value="HEAT SHOCK PROTEIN 70KDA"/>
    <property type="match status" value="1"/>
</dbReference>
<dbReference type="FunFam" id="3.30.30.30:FF:000005">
    <property type="entry name" value="Heat shock protein ssb1"/>
    <property type="match status" value="1"/>
</dbReference>
<dbReference type="Gene3D" id="1.20.1270.10">
    <property type="match status" value="1"/>
</dbReference>
<dbReference type="GO" id="GO:0005737">
    <property type="term" value="C:cytoplasm"/>
    <property type="evidence" value="ECO:0007669"/>
    <property type="project" value="UniProtKB-SubCell"/>
</dbReference>
<comment type="caution">
    <text evidence="10">The sequence shown here is derived from an EMBL/GenBank/DDBJ whole genome shotgun (WGS) entry which is preliminary data.</text>
</comment>
<keyword evidence="11" id="KW-1185">Reference proteome</keyword>
<keyword evidence="7" id="KW-0143">Chaperone</keyword>
<dbReference type="Gene3D" id="3.90.640.10">
    <property type="entry name" value="Actin, Chain A, domain 4"/>
    <property type="match status" value="1"/>
</dbReference>
<evidence type="ECO:0000256" key="7">
    <source>
        <dbReference type="ARBA" id="ARBA00023186"/>
    </source>
</evidence>
<dbReference type="InterPro" id="IPR043129">
    <property type="entry name" value="ATPase_NBD"/>
</dbReference>
<dbReference type="NCBIfam" id="NF001413">
    <property type="entry name" value="PRK00290.1"/>
    <property type="match status" value="1"/>
</dbReference>
<evidence type="ECO:0000256" key="2">
    <source>
        <dbReference type="ARBA" id="ARBA00012554"/>
    </source>
</evidence>
<dbReference type="PRINTS" id="PR00301">
    <property type="entry name" value="HEATSHOCK70"/>
</dbReference>
<dbReference type="AlphaFoldDB" id="A0AAE1C2J8"/>
<dbReference type="FunFam" id="2.60.34.10:FF:000004">
    <property type="entry name" value="Heat shock protein SSB1"/>
    <property type="match status" value="1"/>
</dbReference>
<dbReference type="InterPro" id="IPR029048">
    <property type="entry name" value="HSP70_C_sf"/>
</dbReference>
<dbReference type="FunFam" id="3.30.420.40:FF:000172">
    <property type="entry name" value="Heat shock 70 kDa protein"/>
    <property type="match status" value="2"/>
</dbReference>
<dbReference type="FunFam" id="3.90.640.10:FF:000002">
    <property type="entry name" value="Heat shock 70 kDa"/>
    <property type="match status" value="1"/>
</dbReference>
<dbReference type="SUPFAM" id="SSF100934">
    <property type="entry name" value="Heat shock protein 70kD (HSP70), C-terminal subdomain"/>
    <property type="match status" value="1"/>
</dbReference>
<keyword evidence="3" id="KW-0963">Cytoplasm</keyword>
<dbReference type="RefSeq" id="XP_064694254.1">
    <property type="nucleotide sequence ID" value="XM_064838169.1"/>
</dbReference>
<evidence type="ECO:0000256" key="3">
    <source>
        <dbReference type="ARBA" id="ARBA00022490"/>
    </source>
</evidence>
<dbReference type="PROSITE" id="PS00297">
    <property type="entry name" value="HSP70_1"/>
    <property type="match status" value="1"/>
</dbReference>
<comment type="subcellular location">
    <subcellularLocation>
        <location evidence="1">Cytoplasm</location>
    </subcellularLocation>
</comment>
<dbReference type="Proteomes" id="UP001274830">
    <property type="component" value="Unassembled WGS sequence"/>
</dbReference>
<proteinExistence type="inferred from homology"/>
<evidence type="ECO:0000256" key="9">
    <source>
        <dbReference type="RuleBase" id="RU003322"/>
    </source>
</evidence>
<dbReference type="EC" id="3.6.4.10" evidence="2"/>
<evidence type="ECO:0000256" key="6">
    <source>
        <dbReference type="ARBA" id="ARBA00022840"/>
    </source>
</evidence>
<comment type="catalytic activity">
    <reaction evidence="8">
        <text>ATP + H2O = ADP + phosphate + H(+)</text>
        <dbReference type="Rhea" id="RHEA:13065"/>
        <dbReference type="ChEBI" id="CHEBI:15377"/>
        <dbReference type="ChEBI" id="CHEBI:15378"/>
        <dbReference type="ChEBI" id="CHEBI:30616"/>
        <dbReference type="ChEBI" id="CHEBI:43474"/>
        <dbReference type="ChEBI" id="CHEBI:456216"/>
        <dbReference type="EC" id="3.6.4.10"/>
    </reaction>
</comment>
<dbReference type="PROSITE" id="PS00329">
    <property type="entry name" value="HSP70_2"/>
    <property type="match status" value="1"/>
</dbReference>
<keyword evidence="10" id="KW-0346">Stress response</keyword>
<evidence type="ECO:0000313" key="11">
    <source>
        <dbReference type="Proteomes" id="UP001274830"/>
    </source>
</evidence>
<dbReference type="InterPro" id="IPR018181">
    <property type="entry name" value="Heat_shock_70_CS"/>
</dbReference>
<dbReference type="SUPFAM" id="SSF100920">
    <property type="entry name" value="Heat shock protein 70kD (HSP70), peptide-binding domain"/>
    <property type="match status" value="1"/>
</dbReference>
<sequence length="614" mass="66978">MADEVYDGAIGIDLGTTYSCVANYEGAGVEIIANEQGSFTTPSFVSFTSEERLIGEAAKNQAAMNPENTVFDAKRLIGRRFDDPTVKKDIETWPFKVVDDDSNPKIEVQYLNETKQFSAQEISAMVLGKMKEIAETKLGKKVEKAVITVPAYFNDNQRQATKDAGAISGLNVLRIINEPTAAAIAYGLGAGKSDKERNVLIYDLGGGTFDVSLLNIQGGVFTVKATAGDTHLGGQDFDTNLLDHFKKEFQRKSKKDISGDARALRRLRTACERAKRTLSNGTQTTIEIDSLYEGEDFNANITRARFEEINGKAFNGTMQPVEQVLKDAAIEKSKVDEIVLVGGSTRIPRIQKLLSDFFNGKKLEKSINPDEAVAYGAAVQAGILSGKATSADTQDMLLLDVVPLSLGVAMEGNIFAPVVPRGNTVPCLKKRTFTTVADNQQTVQFPCYQGERTNCEDNTSLGEFTLAPIPPMKAGDAVLEVVFEVDVNGILKVTATEKTSGRSANITISNSVGKLNSAEIEKMVEDAAKFKTSDDAFSKKFESRQQLESYISRVEEIVSDPTMSMKLKRGQKEKIESALSDAMAQLEIEDAPSEDLKKKELALKRVVTKAMSTR</sequence>
<dbReference type="GeneID" id="89962709"/>
<accession>A0AAE1C2J8</accession>
<evidence type="ECO:0000256" key="1">
    <source>
        <dbReference type="ARBA" id="ARBA00004496"/>
    </source>
</evidence>
<evidence type="ECO:0000313" key="10">
    <source>
        <dbReference type="EMBL" id="KAK3675788.1"/>
    </source>
</evidence>
<keyword evidence="4 9" id="KW-0547">Nucleotide-binding</keyword>
<gene>
    <name evidence="10" type="primary">SSB1</name>
    <name evidence="10" type="ORF">LTR78_004429</name>
</gene>
<organism evidence="10 11">
    <name type="scientific">Recurvomyces mirabilis</name>
    <dbReference type="NCBI Taxonomy" id="574656"/>
    <lineage>
        <taxon>Eukaryota</taxon>
        <taxon>Fungi</taxon>
        <taxon>Dikarya</taxon>
        <taxon>Ascomycota</taxon>
        <taxon>Pezizomycotina</taxon>
        <taxon>Dothideomycetes</taxon>
        <taxon>Dothideomycetidae</taxon>
        <taxon>Mycosphaerellales</taxon>
        <taxon>Teratosphaeriaceae</taxon>
        <taxon>Recurvomyces</taxon>
    </lineage>
</organism>
<dbReference type="EMBL" id="JAUTXT010000013">
    <property type="protein sequence ID" value="KAK3675788.1"/>
    <property type="molecule type" value="Genomic_DNA"/>
</dbReference>
<dbReference type="PROSITE" id="PS01036">
    <property type="entry name" value="HSP70_3"/>
    <property type="match status" value="1"/>
</dbReference>
<keyword evidence="5" id="KW-0378">Hydrolase</keyword>
<dbReference type="GO" id="GO:0140662">
    <property type="term" value="F:ATP-dependent protein folding chaperone"/>
    <property type="evidence" value="ECO:0007669"/>
    <property type="project" value="InterPro"/>
</dbReference>
<evidence type="ECO:0000256" key="4">
    <source>
        <dbReference type="ARBA" id="ARBA00022741"/>
    </source>
</evidence>
<reference evidence="10" key="1">
    <citation type="submission" date="2023-07" db="EMBL/GenBank/DDBJ databases">
        <title>Black Yeasts Isolated from many extreme environments.</title>
        <authorList>
            <person name="Coleine C."/>
            <person name="Stajich J.E."/>
            <person name="Selbmann L."/>
        </authorList>
    </citation>
    <scope>NUCLEOTIDE SEQUENCE</scope>
    <source>
        <strain evidence="10">CCFEE 5485</strain>
    </source>
</reference>
<dbReference type="GO" id="GO:0016787">
    <property type="term" value="F:hydrolase activity"/>
    <property type="evidence" value="ECO:0007669"/>
    <property type="project" value="UniProtKB-KW"/>
</dbReference>
<dbReference type="FunFam" id="3.30.420.40:FF:000026">
    <property type="entry name" value="Heat shock protein 70"/>
    <property type="match status" value="1"/>
</dbReference>